<keyword evidence="5" id="KW-0378">Hydrolase</keyword>
<dbReference type="Pfam" id="PF00293">
    <property type="entry name" value="NUDIX"/>
    <property type="match status" value="1"/>
</dbReference>
<name>A0A328ADI9_9CAUL</name>
<evidence type="ECO:0000256" key="3">
    <source>
        <dbReference type="ARBA" id="ARBA00007275"/>
    </source>
</evidence>
<comment type="similarity">
    <text evidence="3">Belongs to the Nudix hydrolase family. NudK subfamily.</text>
</comment>
<dbReference type="PROSITE" id="PS51462">
    <property type="entry name" value="NUDIX"/>
    <property type="match status" value="1"/>
</dbReference>
<dbReference type="InterPro" id="IPR020084">
    <property type="entry name" value="NUDIX_hydrolase_CS"/>
</dbReference>
<reference evidence="10" key="1">
    <citation type="submission" date="2018-05" db="EMBL/GenBank/DDBJ databases">
        <authorList>
            <person name="Li X."/>
        </authorList>
    </citation>
    <scope>NUCLEOTIDE SEQUENCE [LARGE SCALE GENOMIC DNA]</scope>
    <source>
        <strain evidence="10">YIM 73061</strain>
    </source>
</reference>
<evidence type="ECO:0000256" key="4">
    <source>
        <dbReference type="ARBA" id="ARBA00016377"/>
    </source>
</evidence>
<proteinExistence type="inferred from homology"/>
<dbReference type="SUPFAM" id="SSF55811">
    <property type="entry name" value="Nudix"/>
    <property type="match status" value="1"/>
</dbReference>
<evidence type="ECO:0000256" key="1">
    <source>
        <dbReference type="ARBA" id="ARBA00000847"/>
    </source>
</evidence>
<evidence type="ECO:0000313" key="9">
    <source>
        <dbReference type="EMBL" id="RAK52567.1"/>
    </source>
</evidence>
<dbReference type="RefSeq" id="WP_111514853.1">
    <property type="nucleotide sequence ID" value="NZ_QFYR01000002.1"/>
</dbReference>
<sequence length="204" mass="22518">MSDKPAWLRPHGQPWKRVSQRLVYENPWISVSHHEAVAPTGRPAQYGVVSFKNLAMAVLPLHDDGTVIMVGQNRFALSDYSWEIPEGGSPLDEDPLIGAQRELAEETGLKAAEWRKVLEVQLSNSVTDERAMGYVAFGLSAADGDHHVDDTEEIVMQRVPFREALDAALAGHLQDVLTVAMLLRAYHMAREGDLPDALARAMLG</sequence>
<keyword evidence="10" id="KW-1185">Reference proteome</keyword>
<dbReference type="GO" id="GO:0016787">
    <property type="term" value="F:hydrolase activity"/>
    <property type="evidence" value="ECO:0007669"/>
    <property type="project" value="UniProtKB-KW"/>
</dbReference>
<dbReference type="GO" id="GO:0005829">
    <property type="term" value="C:cytosol"/>
    <property type="evidence" value="ECO:0007669"/>
    <property type="project" value="TreeGrafter"/>
</dbReference>
<dbReference type="CDD" id="cd24161">
    <property type="entry name" value="NUDIX_ADPRase_Ndx2"/>
    <property type="match status" value="1"/>
</dbReference>
<dbReference type="GO" id="GO:0006753">
    <property type="term" value="P:nucleoside phosphate metabolic process"/>
    <property type="evidence" value="ECO:0007669"/>
    <property type="project" value="TreeGrafter"/>
</dbReference>
<dbReference type="OrthoDB" id="177518at2"/>
<evidence type="ECO:0000256" key="7">
    <source>
        <dbReference type="ARBA" id="ARBA00032272"/>
    </source>
</evidence>
<evidence type="ECO:0000256" key="5">
    <source>
        <dbReference type="ARBA" id="ARBA00022801"/>
    </source>
</evidence>
<dbReference type="PROSITE" id="PS00893">
    <property type="entry name" value="NUDIX_BOX"/>
    <property type="match status" value="1"/>
</dbReference>
<comment type="caution">
    <text evidence="9">The sequence shown here is derived from an EMBL/GenBank/DDBJ whole genome shotgun (WGS) entry which is preliminary data.</text>
</comment>
<dbReference type="PANTHER" id="PTHR11839">
    <property type="entry name" value="UDP/ADP-SUGAR PYROPHOSPHATASE"/>
    <property type="match status" value="1"/>
</dbReference>
<evidence type="ECO:0000256" key="2">
    <source>
        <dbReference type="ARBA" id="ARBA00001946"/>
    </source>
</evidence>
<protein>
    <recommendedName>
        <fullName evidence="4">GDP-mannose pyrophosphatase</fullName>
    </recommendedName>
    <alternativeName>
        <fullName evidence="6">GDP-mannose hydrolase</fullName>
    </alternativeName>
    <alternativeName>
        <fullName evidence="7">GDPMK</fullName>
    </alternativeName>
</protein>
<evidence type="ECO:0000313" key="10">
    <source>
        <dbReference type="Proteomes" id="UP000249725"/>
    </source>
</evidence>
<dbReference type="AlphaFoldDB" id="A0A328ADI9"/>
<dbReference type="Proteomes" id="UP000249725">
    <property type="component" value="Unassembled WGS sequence"/>
</dbReference>
<evidence type="ECO:0000256" key="6">
    <source>
        <dbReference type="ARBA" id="ARBA00032162"/>
    </source>
</evidence>
<comment type="catalytic activity">
    <reaction evidence="1">
        <text>GDP-alpha-D-mannose + H2O = alpha-D-mannose 1-phosphate + GMP + 2 H(+)</text>
        <dbReference type="Rhea" id="RHEA:27978"/>
        <dbReference type="ChEBI" id="CHEBI:15377"/>
        <dbReference type="ChEBI" id="CHEBI:15378"/>
        <dbReference type="ChEBI" id="CHEBI:57527"/>
        <dbReference type="ChEBI" id="CHEBI:58115"/>
        <dbReference type="ChEBI" id="CHEBI:58409"/>
    </reaction>
</comment>
<dbReference type="EMBL" id="QFYR01000002">
    <property type="protein sequence ID" value="RAK52567.1"/>
    <property type="molecule type" value="Genomic_DNA"/>
</dbReference>
<organism evidence="9 10">
    <name type="scientific">Phenylobacterium deserti</name>
    <dbReference type="NCBI Taxonomy" id="1914756"/>
    <lineage>
        <taxon>Bacteria</taxon>
        <taxon>Pseudomonadati</taxon>
        <taxon>Pseudomonadota</taxon>
        <taxon>Alphaproteobacteria</taxon>
        <taxon>Caulobacterales</taxon>
        <taxon>Caulobacteraceae</taxon>
        <taxon>Phenylobacterium</taxon>
    </lineage>
</organism>
<dbReference type="InterPro" id="IPR000086">
    <property type="entry name" value="NUDIX_hydrolase_dom"/>
</dbReference>
<comment type="cofactor">
    <cofactor evidence="2">
        <name>Mg(2+)</name>
        <dbReference type="ChEBI" id="CHEBI:18420"/>
    </cofactor>
</comment>
<dbReference type="GO" id="GO:0019693">
    <property type="term" value="P:ribose phosphate metabolic process"/>
    <property type="evidence" value="ECO:0007669"/>
    <property type="project" value="TreeGrafter"/>
</dbReference>
<gene>
    <name evidence="9" type="ORF">DJ018_10160</name>
</gene>
<feature type="domain" description="Nudix hydrolase" evidence="8">
    <location>
        <begin position="51"/>
        <end position="182"/>
    </location>
</feature>
<evidence type="ECO:0000259" key="8">
    <source>
        <dbReference type="PROSITE" id="PS51462"/>
    </source>
</evidence>
<dbReference type="PANTHER" id="PTHR11839:SF18">
    <property type="entry name" value="NUDIX HYDROLASE DOMAIN-CONTAINING PROTEIN"/>
    <property type="match status" value="1"/>
</dbReference>
<accession>A0A328ADI9</accession>
<dbReference type="InterPro" id="IPR015797">
    <property type="entry name" value="NUDIX_hydrolase-like_dom_sf"/>
</dbReference>
<dbReference type="Gene3D" id="3.90.79.10">
    <property type="entry name" value="Nucleoside Triphosphate Pyrophosphohydrolase"/>
    <property type="match status" value="1"/>
</dbReference>